<dbReference type="RefSeq" id="WP_248204342.1">
    <property type="nucleotide sequence ID" value="NZ_JALNMH010000001.1"/>
</dbReference>
<feature type="domain" description="Solute-binding protein family 5" evidence="4">
    <location>
        <begin position="85"/>
        <end position="438"/>
    </location>
</feature>
<organism evidence="5 6">
    <name type="scientific">Pseudomarimonas salicorniae</name>
    <dbReference type="NCBI Taxonomy" id="2933270"/>
    <lineage>
        <taxon>Bacteria</taxon>
        <taxon>Pseudomonadati</taxon>
        <taxon>Pseudomonadota</taxon>
        <taxon>Gammaproteobacteria</taxon>
        <taxon>Lysobacterales</taxon>
        <taxon>Lysobacteraceae</taxon>
        <taxon>Pseudomarimonas</taxon>
    </lineage>
</organism>
<dbReference type="Pfam" id="PF00496">
    <property type="entry name" value="SBP_bac_5"/>
    <property type="match status" value="1"/>
</dbReference>
<evidence type="ECO:0000256" key="1">
    <source>
        <dbReference type="ARBA" id="ARBA00005695"/>
    </source>
</evidence>
<comment type="similarity">
    <text evidence="1">Belongs to the bacterial solute-binding protein 5 family.</text>
</comment>
<dbReference type="PANTHER" id="PTHR30290:SF9">
    <property type="entry name" value="OLIGOPEPTIDE-BINDING PROTEIN APPA"/>
    <property type="match status" value="1"/>
</dbReference>
<dbReference type="Gene3D" id="3.40.190.10">
    <property type="entry name" value="Periplasmic binding protein-like II"/>
    <property type="match status" value="1"/>
</dbReference>
<dbReference type="Proteomes" id="UP001431449">
    <property type="component" value="Unassembled WGS sequence"/>
</dbReference>
<evidence type="ECO:0000313" key="5">
    <source>
        <dbReference type="EMBL" id="MCK7592285.1"/>
    </source>
</evidence>
<name>A0ABT0GCM9_9GAMM</name>
<evidence type="ECO:0000313" key="6">
    <source>
        <dbReference type="Proteomes" id="UP001431449"/>
    </source>
</evidence>
<dbReference type="InterPro" id="IPR039424">
    <property type="entry name" value="SBP_5"/>
</dbReference>
<dbReference type="Gene3D" id="3.10.105.10">
    <property type="entry name" value="Dipeptide-binding Protein, Domain 3"/>
    <property type="match status" value="1"/>
</dbReference>
<comment type="caution">
    <text evidence="5">The sequence shown here is derived from an EMBL/GenBank/DDBJ whole genome shotgun (WGS) entry which is preliminary data.</text>
</comment>
<dbReference type="PROSITE" id="PS51318">
    <property type="entry name" value="TAT"/>
    <property type="match status" value="1"/>
</dbReference>
<proteinExistence type="inferred from homology"/>
<dbReference type="PANTHER" id="PTHR30290">
    <property type="entry name" value="PERIPLASMIC BINDING COMPONENT OF ABC TRANSPORTER"/>
    <property type="match status" value="1"/>
</dbReference>
<keyword evidence="3" id="KW-0732">Signal</keyword>
<sequence>MGELPTRRRDFLRQAGLGALGACLPAGIAGARVRGDTLHIRAIVGFKTLDPPMMVSGQEGLVAKAIYSNLLRFKPGRSWDWELDAAEHFEQVDETHFAFRLRPGLMFSHGFGEITADDVKFSLERAIAPALAAPNANDMGTFSHVEVEGRYSGTLVLKSPYAAFIPIGLCAVTGTILSRKAMESVGGRFIMQPPCSSGPYRFARWRAQRRLVLERNPDWTGEPAEFSEIHLYPLTDIKAAEFAYEAGELDCTQVAIETVEVFRRSMPQNSRLDVFDSLRYYWIGLNQEHPTLQDRRVRRAIQYAIDVEAVIKAAWFGLAEPATGIIAPGLIGHRAAADIPPRGDREMARRLLAEAGVELPLKLTLSCRANPLELTAAQVVQWSLAKVGIEIELDPQDNATLITMGMESAGERWRDLQMHLQSFSMLGDPYYATAWFVSKQVGIWNWERFRSAEFDRLHRQALAVSDPAVRDPLYQRMQHLMEDSGCYRFLAHGVEAMLSRRTIQPAYRADGYPLYRSFRRLDPPQG</sequence>
<dbReference type="InterPro" id="IPR000914">
    <property type="entry name" value="SBP_5_dom"/>
</dbReference>
<dbReference type="PIRSF" id="PIRSF002741">
    <property type="entry name" value="MppA"/>
    <property type="match status" value="1"/>
</dbReference>
<keyword evidence="2" id="KW-0813">Transport</keyword>
<evidence type="ECO:0000259" key="4">
    <source>
        <dbReference type="Pfam" id="PF00496"/>
    </source>
</evidence>
<dbReference type="SUPFAM" id="SSF53850">
    <property type="entry name" value="Periplasmic binding protein-like II"/>
    <property type="match status" value="1"/>
</dbReference>
<gene>
    <name evidence="5" type="ORF">M0G41_01225</name>
</gene>
<keyword evidence="6" id="KW-1185">Reference proteome</keyword>
<evidence type="ECO:0000256" key="2">
    <source>
        <dbReference type="ARBA" id="ARBA00022448"/>
    </source>
</evidence>
<dbReference type="InterPro" id="IPR006311">
    <property type="entry name" value="TAT_signal"/>
</dbReference>
<reference evidence="5" key="1">
    <citation type="submission" date="2022-04" db="EMBL/GenBank/DDBJ databases">
        <title>Lysobacter sp. CAU 1642 isolated from sea sand.</title>
        <authorList>
            <person name="Kim W."/>
        </authorList>
    </citation>
    <scope>NUCLEOTIDE SEQUENCE</scope>
    <source>
        <strain evidence="5">CAU 1642</strain>
    </source>
</reference>
<protein>
    <submittedName>
        <fullName evidence="5">ABC transporter substrate-binding protein</fullName>
    </submittedName>
</protein>
<evidence type="ECO:0000256" key="3">
    <source>
        <dbReference type="ARBA" id="ARBA00022729"/>
    </source>
</evidence>
<dbReference type="InterPro" id="IPR030678">
    <property type="entry name" value="Peptide/Ni-bd"/>
</dbReference>
<dbReference type="EMBL" id="JALNMH010000001">
    <property type="protein sequence ID" value="MCK7592285.1"/>
    <property type="molecule type" value="Genomic_DNA"/>
</dbReference>
<accession>A0ABT0GCM9</accession>